<evidence type="ECO:0000313" key="7">
    <source>
        <dbReference type="EMBL" id="KAB2344146.1"/>
    </source>
</evidence>
<dbReference type="InterPro" id="IPR017871">
    <property type="entry name" value="ABC_transporter-like_CS"/>
</dbReference>
<dbReference type="GO" id="GO:0016887">
    <property type="term" value="F:ATP hydrolysis activity"/>
    <property type="evidence" value="ECO:0007669"/>
    <property type="project" value="InterPro"/>
</dbReference>
<dbReference type="InterPro" id="IPR003593">
    <property type="entry name" value="AAA+_ATPase"/>
</dbReference>
<dbReference type="PANTHER" id="PTHR43820">
    <property type="entry name" value="HIGH-AFFINITY BRANCHED-CHAIN AMINO ACID TRANSPORT ATP-BINDING PROTEIN LIVF"/>
    <property type="match status" value="1"/>
</dbReference>
<protein>
    <submittedName>
        <fullName evidence="7">ABC transporter ATP-binding protein</fullName>
    </submittedName>
</protein>
<dbReference type="OrthoDB" id="5179231at2"/>
<dbReference type="EMBL" id="WBMT01000017">
    <property type="protein sequence ID" value="KAB2344146.1"/>
    <property type="molecule type" value="Genomic_DNA"/>
</dbReference>
<dbReference type="PROSITE" id="PS00211">
    <property type="entry name" value="ABC_TRANSPORTER_1"/>
    <property type="match status" value="1"/>
</dbReference>
<dbReference type="PANTHER" id="PTHR43820:SF4">
    <property type="entry name" value="HIGH-AFFINITY BRANCHED-CHAIN AMINO ACID TRANSPORT ATP-BINDING PROTEIN LIVF"/>
    <property type="match status" value="1"/>
</dbReference>
<organism evidence="7 8">
    <name type="scientific">Actinomadura rudentiformis</name>
    <dbReference type="NCBI Taxonomy" id="359158"/>
    <lineage>
        <taxon>Bacteria</taxon>
        <taxon>Bacillati</taxon>
        <taxon>Actinomycetota</taxon>
        <taxon>Actinomycetes</taxon>
        <taxon>Streptosporangiales</taxon>
        <taxon>Thermomonosporaceae</taxon>
        <taxon>Actinomadura</taxon>
    </lineage>
</organism>
<dbReference type="Gene3D" id="3.40.50.300">
    <property type="entry name" value="P-loop containing nucleotide triphosphate hydrolases"/>
    <property type="match status" value="1"/>
</dbReference>
<reference evidence="7 8" key="1">
    <citation type="submission" date="2019-09" db="EMBL/GenBank/DDBJ databases">
        <title>Actinomadura physcomitrii sp. nov., a novel actinomycete isolated from moss [Physcomitrium sphaericum (Ludw) Fuernr].</title>
        <authorList>
            <person name="Zhuang X."/>
            <person name="Liu C."/>
        </authorList>
    </citation>
    <scope>NUCLEOTIDE SEQUENCE [LARGE SCALE GENOMIC DNA]</scope>
    <source>
        <strain evidence="7 8">HMC1</strain>
    </source>
</reference>
<keyword evidence="4 7" id="KW-0067">ATP-binding</keyword>
<comment type="similarity">
    <text evidence="1">Belongs to the ABC transporter superfamily.</text>
</comment>
<dbReference type="Pfam" id="PF00005">
    <property type="entry name" value="ABC_tran"/>
    <property type="match status" value="1"/>
</dbReference>
<dbReference type="CDD" id="cd03224">
    <property type="entry name" value="ABC_TM1139_LivF_branched"/>
    <property type="match status" value="1"/>
</dbReference>
<keyword evidence="2" id="KW-0813">Transport</keyword>
<keyword evidence="5" id="KW-0029">Amino-acid transport</keyword>
<dbReference type="AlphaFoldDB" id="A0A6H9YLW8"/>
<name>A0A6H9YLW8_9ACTN</name>
<gene>
    <name evidence="7" type="ORF">F8566_31890</name>
</gene>
<evidence type="ECO:0000256" key="1">
    <source>
        <dbReference type="ARBA" id="ARBA00005417"/>
    </source>
</evidence>
<evidence type="ECO:0000259" key="6">
    <source>
        <dbReference type="PROSITE" id="PS50893"/>
    </source>
</evidence>
<proteinExistence type="inferred from homology"/>
<comment type="caution">
    <text evidence="7">The sequence shown here is derived from an EMBL/GenBank/DDBJ whole genome shotgun (WGS) entry which is preliminary data.</text>
</comment>
<dbReference type="GO" id="GO:0005524">
    <property type="term" value="F:ATP binding"/>
    <property type="evidence" value="ECO:0007669"/>
    <property type="project" value="UniProtKB-KW"/>
</dbReference>
<evidence type="ECO:0000256" key="3">
    <source>
        <dbReference type="ARBA" id="ARBA00022741"/>
    </source>
</evidence>
<keyword evidence="8" id="KW-1185">Reference proteome</keyword>
<keyword evidence="3" id="KW-0547">Nucleotide-binding</keyword>
<dbReference type="GO" id="GO:0015807">
    <property type="term" value="P:L-amino acid transport"/>
    <property type="evidence" value="ECO:0007669"/>
    <property type="project" value="TreeGrafter"/>
</dbReference>
<dbReference type="RefSeq" id="WP_151565775.1">
    <property type="nucleotide sequence ID" value="NZ_WBMT01000017.1"/>
</dbReference>
<evidence type="ECO:0000313" key="8">
    <source>
        <dbReference type="Proteomes" id="UP000468735"/>
    </source>
</evidence>
<dbReference type="SMART" id="SM00382">
    <property type="entry name" value="AAA"/>
    <property type="match status" value="1"/>
</dbReference>
<evidence type="ECO:0000256" key="5">
    <source>
        <dbReference type="ARBA" id="ARBA00022970"/>
    </source>
</evidence>
<evidence type="ECO:0000256" key="4">
    <source>
        <dbReference type="ARBA" id="ARBA00022840"/>
    </source>
</evidence>
<accession>A0A6H9YLW8</accession>
<dbReference type="InterPro" id="IPR027417">
    <property type="entry name" value="P-loop_NTPase"/>
</dbReference>
<sequence length="240" mass="25327">MNNRVLLEVADLDVRYGGVQALRGLSITVGKGEIVALLGNNGAGKTTTLSAISGLVRATSGRIMLGGRDLTKATAPKVVAAGVVHVPEGRRIFSLLTVHENLQLGGHLVRDGRELRRRIDQVYELLPRLAERRGQQGGTLSGGEQQMLAIGRALVARPRLLMLDEPSMGLAPLVVTAVMDVIRDINAAGSAVLLVEQNAKAALKIAHRGYVIENGATVLHGTAAELAEDSRVVEAYLGGV</sequence>
<dbReference type="InterPro" id="IPR052156">
    <property type="entry name" value="BCAA_Transport_ATP-bd_LivF"/>
</dbReference>
<dbReference type="GO" id="GO:0015658">
    <property type="term" value="F:branched-chain amino acid transmembrane transporter activity"/>
    <property type="evidence" value="ECO:0007669"/>
    <property type="project" value="TreeGrafter"/>
</dbReference>
<feature type="domain" description="ABC transporter" evidence="6">
    <location>
        <begin position="7"/>
        <end position="239"/>
    </location>
</feature>
<dbReference type="SUPFAM" id="SSF52540">
    <property type="entry name" value="P-loop containing nucleoside triphosphate hydrolases"/>
    <property type="match status" value="1"/>
</dbReference>
<dbReference type="PROSITE" id="PS50893">
    <property type="entry name" value="ABC_TRANSPORTER_2"/>
    <property type="match status" value="1"/>
</dbReference>
<dbReference type="InterPro" id="IPR003439">
    <property type="entry name" value="ABC_transporter-like_ATP-bd"/>
</dbReference>
<dbReference type="Proteomes" id="UP000468735">
    <property type="component" value="Unassembled WGS sequence"/>
</dbReference>
<evidence type="ECO:0000256" key="2">
    <source>
        <dbReference type="ARBA" id="ARBA00022448"/>
    </source>
</evidence>